<feature type="non-terminal residue" evidence="2">
    <location>
        <position position="156"/>
    </location>
</feature>
<dbReference type="Proteomes" id="UP000315400">
    <property type="component" value="Unassembled WGS sequence"/>
</dbReference>
<protein>
    <submittedName>
        <fullName evidence="2">Uncharacterized protein</fullName>
    </submittedName>
</protein>
<evidence type="ECO:0000313" key="2">
    <source>
        <dbReference type="EMBL" id="TQE92610.1"/>
    </source>
</evidence>
<name>A0A540V767_9GAMM</name>
<feature type="transmembrane region" description="Helical" evidence="1">
    <location>
        <begin position="130"/>
        <end position="155"/>
    </location>
</feature>
<evidence type="ECO:0000313" key="3">
    <source>
        <dbReference type="Proteomes" id="UP000315400"/>
    </source>
</evidence>
<comment type="caution">
    <text evidence="2">The sequence shown here is derived from an EMBL/GenBank/DDBJ whole genome shotgun (WGS) entry which is preliminary data.</text>
</comment>
<keyword evidence="1" id="KW-0812">Transmembrane</keyword>
<feature type="transmembrane region" description="Helical" evidence="1">
    <location>
        <begin position="83"/>
        <end position="110"/>
    </location>
</feature>
<gene>
    <name evidence="2" type="ORF">FKY71_19655</name>
</gene>
<dbReference type="AlphaFoldDB" id="A0A540V767"/>
<dbReference type="EMBL" id="VIFK01000630">
    <property type="protein sequence ID" value="TQE92610.1"/>
    <property type="molecule type" value="Genomic_DNA"/>
</dbReference>
<keyword evidence="1" id="KW-1133">Transmembrane helix</keyword>
<accession>A0A540V767</accession>
<evidence type="ECO:0000256" key="1">
    <source>
        <dbReference type="SAM" id="Phobius"/>
    </source>
</evidence>
<sequence length="156" mass="16245">MTAIRQRNGTPYPTLDQAEAVRDALGQYTGHTFEAMQETDGYVVRRRGTDTTAGTAGVATHCETDQVSPIVLRPAVRGHVGLLTWWLTGLALLFATPALAGTLVGLPAALGATATQPVTVPVAGAMSAAQVALATVAALILAVASVRLIVAIFYYR</sequence>
<proteinExistence type="predicted"/>
<keyword evidence="1" id="KW-0472">Membrane</keyword>
<reference evidence="2 3" key="1">
    <citation type="submission" date="2019-06" db="EMBL/GenBank/DDBJ databases">
        <title>Metagenome assembled Genome of Spiribacter salinus SL48-SHIP from the microbial mat of Salt Lake 48 (Novosibirsk region, Russia).</title>
        <authorList>
            <person name="Shipova A."/>
            <person name="Rozanov A.S."/>
            <person name="Bryanskaya A.V."/>
            <person name="Peltek S.E."/>
        </authorList>
    </citation>
    <scope>NUCLEOTIDE SEQUENCE [LARGE SCALE GENOMIC DNA]</scope>
    <source>
        <strain evidence="2">SL48-SHIP-2</strain>
    </source>
</reference>
<organism evidence="2 3">
    <name type="scientific">Spiribacter salinus</name>
    <dbReference type="NCBI Taxonomy" id="1335746"/>
    <lineage>
        <taxon>Bacteria</taxon>
        <taxon>Pseudomonadati</taxon>
        <taxon>Pseudomonadota</taxon>
        <taxon>Gammaproteobacteria</taxon>
        <taxon>Chromatiales</taxon>
        <taxon>Ectothiorhodospiraceae</taxon>
        <taxon>Spiribacter</taxon>
    </lineage>
</organism>